<keyword evidence="2" id="KW-1185">Reference proteome</keyword>
<reference evidence="1 2" key="1">
    <citation type="submission" date="2016-10" db="EMBL/GenBank/DDBJ databases">
        <authorList>
            <person name="de Groot N.N."/>
        </authorList>
    </citation>
    <scope>NUCLEOTIDE SEQUENCE [LARGE SCALE GENOMIC DNA]</scope>
    <source>
        <strain evidence="1 2">DSM 29340</strain>
    </source>
</reference>
<protein>
    <recommendedName>
        <fullName evidence="3">Membrane-anchored ribosome-binding protein, inhibits growth in stationary phase, ElaB/YqjD/DUF883 family</fullName>
    </recommendedName>
</protein>
<evidence type="ECO:0000313" key="2">
    <source>
        <dbReference type="Proteomes" id="UP000199379"/>
    </source>
</evidence>
<evidence type="ECO:0008006" key="3">
    <source>
        <dbReference type="Google" id="ProtNLM"/>
    </source>
</evidence>
<accession>A0A1H6WTD2</accession>
<evidence type="ECO:0000313" key="1">
    <source>
        <dbReference type="EMBL" id="SEJ15752.1"/>
    </source>
</evidence>
<dbReference type="OrthoDB" id="7876787at2"/>
<dbReference type="RefSeq" id="WP_092364241.1">
    <property type="nucleotide sequence ID" value="NZ_BMGV01000003.1"/>
</dbReference>
<gene>
    <name evidence="1" type="ORF">SAMN05444007_103449</name>
</gene>
<dbReference type="Proteomes" id="UP000199379">
    <property type="component" value="Unassembled WGS sequence"/>
</dbReference>
<sequence>MPTKAELEKEISQLKAKATEKVPDPRKIEVPDKDELKDGFRNLLEAQGIQPDEIEALWSDFRQQIADVPRDKPLMTAIAAFGLGFVLGRMSKS</sequence>
<name>A0A1H6WTD2_9RHOB</name>
<dbReference type="AlphaFoldDB" id="A0A1H6WTD2"/>
<organism evidence="1 2">
    <name type="scientific">Cribrihabitans marinus</name>
    <dbReference type="NCBI Taxonomy" id="1227549"/>
    <lineage>
        <taxon>Bacteria</taxon>
        <taxon>Pseudomonadati</taxon>
        <taxon>Pseudomonadota</taxon>
        <taxon>Alphaproteobacteria</taxon>
        <taxon>Rhodobacterales</taxon>
        <taxon>Paracoccaceae</taxon>
        <taxon>Cribrihabitans</taxon>
    </lineage>
</organism>
<proteinExistence type="predicted"/>
<dbReference type="EMBL" id="FNYD01000003">
    <property type="protein sequence ID" value="SEJ15752.1"/>
    <property type="molecule type" value="Genomic_DNA"/>
</dbReference>
<dbReference type="STRING" id="1227549.SAMN05444007_103449"/>